<sequence length="87" mass="9548">MSLVKHHAERMICHVLRARNVPEDQWADLVKKTGRGMILLGVALVVPLLLVDAMPLPVTIVLQIAYACLMCLGVILAFDNKTAKGRS</sequence>
<organism evidence="2">
    <name type="scientific">Leclercia adecarboxylata</name>
    <dbReference type="NCBI Taxonomy" id="83655"/>
    <lineage>
        <taxon>Bacteria</taxon>
        <taxon>Pseudomonadati</taxon>
        <taxon>Pseudomonadota</taxon>
        <taxon>Gammaproteobacteria</taxon>
        <taxon>Enterobacterales</taxon>
        <taxon>Enterobacteriaceae</taxon>
        <taxon>Leclercia</taxon>
    </lineage>
</organism>
<keyword evidence="1" id="KW-1133">Transmembrane helix</keyword>
<geneLocation type="plasmid" evidence="2">
    <name>pG426-FII</name>
</geneLocation>
<proteinExistence type="predicted"/>
<dbReference type="RefSeq" id="WP_148569877.1">
    <property type="nucleotide sequence ID" value="NZ_JASGNS010000002.1"/>
</dbReference>
<keyword evidence="1" id="KW-0472">Membrane</keyword>
<keyword evidence="2" id="KW-0614">Plasmid</keyword>
<accession>A0A6H0A345</accession>
<name>A0A6H0A345_9ENTR</name>
<keyword evidence="1" id="KW-0812">Transmembrane</keyword>
<dbReference type="AlphaFoldDB" id="A0A6H0A345"/>
<feature type="transmembrane region" description="Helical" evidence="1">
    <location>
        <begin position="36"/>
        <end position="54"/>
    </location>
</feature>
<protein>
    <submittedName>
        <fullName evidence="2">Uncharacterized protein</fullName>
    </submittedName>
</protein>
<dbReference type="EMBL" id="MN842294">
    <property type="protein sequence ID" value="QIS34336.1"/>
    <property type="molecule type" value="Genomic_DNA"/>
</dbReference>
<evidence type="ECO:0000256" key="1">
    <source>
        <dbReference type="SAM" id="Phobius"/>
    </source>
</evidence>
<evidence type="ECO:0000313" key="2">
    <source>
        <dbReference type="EMBL" id="QIS34336.1"/>
    </source>
</evidence>
<feature type="transmembrane region" description="Helical" evidence="1">
    <location>
        <begin position="60"/>
        <end position="78"/>
    </location>
</feature>
<reference evidence="2" key="1">
    <citation type="submission" date="2019-12" db="EMBL/GenBank/DDBJ databases">
        <title>Compelete sequence of Tn6502.</title>
        <authorList>
            <person name="Zhou D."/>
        </authorList>
    </citation>
    <scope>NUCLEOTIDE SEQUENCE</scope>
    <source>
        <strain evidence="2">G426</strain>
        <plasmid evidence="2">pG426-FII</plasmid>
    </source>
</reference>